<proteinExistence type="predicted"/>
<evidence type="ECO:0000313" key="2">
    <source>
        <dbReference type="EMBL" id="MBP5835960.1"/>
    </source>
</evidence>
<accession>A0ABS5CYA4</accession>
<dbReference type="NCBIfam" id="NF033516">
    <property type="entry name" value="transpos_IS3"/>
    <property type="match status" value="1"/>
</dbReference>
<evidence type="ECO:0000313" key="3">
    <source>
        <dbReference type="Proteomes" id="UP001195571"/>
    </source>
</evidence>
<sequence>MRPKHNQTYSEKVKWEAILAWKRGSDAEEIAKQLNITNHHNIYYWFNLSKKNDFKGFNDKRKVKGIKRKVINFNDPKIKQIIKDYHDNKNKDVLFNAIKKLKAKINITQLMQYLQLARSTFYYQKKENTTPEQDHDLITNIKLISDKFSYANKRDDKFYTFGWRAVVRELELKNIFKTSYQVQKIMKDHNLFCKTKQNTSHLTKKKRQQQEKRENLLRGNVKTTKEGQIYCTGITAVPYGRWNSLFYLSTIMDLHSKKIVSYNLGSKQNKEFVLKTLNGVKKVEDGCFLHSDRGTQYQTNQYREALKVKNIKQSFSRPRTPMDNPYIANFFSQFKLNTIHLEHKEDLTQLGIIKITDNFIKQYNDKRDRIIQSGYTCPFSNKKKKKGFKNI</sequence>
<dbReference type="Gene3D" id="3.30.420.10">
    <property type="entry name" value="Ribonuclease H-like superfamily/Ribonuclease H"/>
    <property type="match status" value="1"/>
</dbReference>
<dbReference type="PANTHER" id="PTHR46889">
    <property type="entry name" value="TRANSPOSASE INSF FOR INSERTION SEQUENCE IS3B-RELATED"/>
    <property type="match status" value="1"/>
</dbReference>
<dbReference type="RefSeq" id="WP_210634604.1">
    <property type="nucleotide sequence ID" value="NZ_JACAOD020000007.1"/>
</dbReference>
<dbReference type="PROSITE" id="PS50994">
    <property type="entry name" value="INTEGRASE"/>
    <property type="match status" value="1"/>
</dbReference>
<dbReference type="InterPro" id="IPR001584">
    <property type="entry name" value="Integrase_cat-core"/>
</dbReference>
<dbReference type="Pfam" id="PF00665">
    <property type="entry name" value="rve"/>
    <property type="match status" value="1"/>
</dbReference>
<organism evidence="2 3">
    <name type="scientific">Candidatus Phytoplasma meliae</name>
    <dbReference type="NCBI Taxonomy" id="1848402"/>
    <lineage>
        <taxon>Bacteria</taxon>
        <taxon>Bacillati</taxon>
        <taxon>Mycoplasmatota</taxon>
        <taxon>Mollicutes</taxon>
        <taxon>Acholeplasmatales</taxon>
        <taxon>Acholeplasmataceae</taxon>
        <taxon>Candidatus Phytoplasma</taxon>
        <taxon>16SrXIII (Mexican periwinkle virescence group)</taxon>
    </lineage>
</organism>
<feature type="domain" description="Integrase catalytic" evidence="1">
    <location>
        <begin position="221"/>
        <end position="386"/>
    </location>
</feature>
<dbReference type="InterPro" id="IPR050900">
    <property type="entry name" value="Transposase_IS3/IS150/IS904"/>
</dbReference>
<evidence type="ECO:0000259" key="1">
    <source>
        <dbReference type="PROSITE" id="PS50994"/>
    </source>
</evidence>
<dbReference type="InterPro" id="IPR036397">
    <property type="entry name" value="RNaseH_sf"/>
</dbReference>
<dbReference type="InterPro" id="IPR048020">
    <property type="entry name" value="Transpos_IS3"/>
</dbReference>
<dbReference type="EMBL" id="JACAOD020000007">
    <property type="protein sequence ID" value="MBP5835960.1"/>
    <property type="molecule type" value="Genomic_DNA"/>
</dbReference>
<protein>
    <submittedName>
        <fullName evidence="2">IS3 family transposase</fullName>
    </submittedName>
</protein>
<keyword evidence="3" id="KW-1185">Reference proteome</keyword>
<name>A0ABS5CYA4_9MOLU</name>
<gene>
    <name evidence="2" type="ORF">CHTY_001820</name>
</gene>
<dbReference type="Proteomes" id="UP001195571">
    <property type="component" value="Unassembled WGS sequence"/>
</dbReference>
<dbReference type="SUPFAM" id="SSF53098">
    <property type="entry name" value="Ribonuclease H-like"/>
    <property type="match status" value="1"/>
</dbReference>
<reference evidence="2" key="1">
    <citation type="submission" date="2021-04" db="EMBL/GenBank/DDBJ databases">
        <title>Genomic features of Candidatus Phytoplasma meliae isolate ChTYXIII (1SrXIII-G).</title>
        <authorList>
            <person name="Fernandez F.D."/>
            <person name="Conci L.R."/>
        </authorList>
    </citation>
    <scope>NUCLEOTIDE SEQUENCE [LARGE SCALE GENOMIC DNA]</scope>
    <source>
        <strain evidence="2">ChTYXIII-Mo</strain>
    </source>
</reference>
<dbReference type="InterPro" id="IPR012337">
    <property type="entry name" value="RNaseH-like_sf"/>
</dbReference>
<dbReference type="PANTHER" id="PTHR46889:SF5">
    <property type="entry name" value="INTEGRASE PROTEIN"/>
    <property type="match status" value="1"/>
</dbReference>
<comment type="caution">
    <text evidence="2">The sequence shown here is derived from an EMBL/GenBank/DDBJ whole genome shotgun (WGS) entry which is preliminary data.</text>
</comment>